<proteinExistence type="predicted"/>
<name>A0A4Y2BU05_ARAVE</name>
<comment type="caution">
    <text evidence="1">The sequence shown here is derived from an EMBL/GenBank/DDBJ whole genome shotgun (WGS) entry which is preliminary data.</text>
</comment>
<gene>
    <name evidence="1" type="ORF">AVEN_253528_1</name>
</gene>
<dbReference type="EMBL" id="BGPR01000109">
    <property type="protein sequence ID" value="GBL95199.1"/>
    <property type="molecule type" value="Genomic_DNA"/>
</dbReference>
<protein>
    <submittedName>
        <fullName evidence="1">Uncharacterized protein</fullName>
    </submittedName>
</protein>
<keyword evidence="2" id="KW-1185">Reference proteome</keyword>
<dbReference type="Proteomes" id="UP000499080">
    <property type="component" value="Unassembled WGS sequence"/>
</dbReference>
<accession>A0A4Y2BU05</accession>
<sequence length="104" mass="11857">MGKLQNPSALCITPNNIPAACLIFNNLLLPTLIIHGEEIWGDFDRIILNNYDDKHPNNFFPNDPVIEPLYHFIHPFGLSLTKPSYIQMGEKNGPKKLRYPVATR</sequence>
<evidence type="ECO:0000313" key="1">
    <source>
        <dbReference type="EMBL" id="GBL95199.1"/>
    </source>
</evidence>
<evidence type="ECO:0000313" key="2">
    <source>
        <dbReference type="Proteomes" id="UP000499080"/>
    </source>
</evidence>
<reference evidence="1 2" key="1">
    <citation type="journal article" date="2019" name="Sci. Rep.">
        <title>Orb-weaving spider Araneus ventricosus genome elucidates the spidroin gene catalogue.</title>
        <authorList>
            <person name="Kono N."/>
            <person name="Nakamura H."/>
            <person name="Ohtoshi R."/>
            <person name="Moran D.A.P."/>
            <person name="Shinohara A."/>
            <person name="Yoshida Y."/>
            <person name="Fujiwara M."/>
            <person name="Mori M."/>
            <person name="Tomita M."/>
            <person name="Arakawa K."/>
        </authorList>
    </citation>
    <scope>NUCLEOTIDE SEQUENCE [LARGE SCALE GENOMIC DNA]</scope>
</reference>
<dbReference type="AlphaFoldDB" id="A0A4Y2BU05"/>
<organism evidence="1 2">
    <name type="scientific">Araneus ventricosus</name>
    <name type="common">Orbweaver spider</name>
    <name type="synonym">Epeira ventricosa</name>
    <dbReference type="NCBI Taxonomy" id="182803"/>
    <lineage>
        <taxon>Eukaryota</taxon>
        <taxon>Metazoa</taxon>
        <taxon>Ecdysozoa</taxon>
        <taxon>Arthropoda</taxon>
        <taxon>Chelicerata</taxon>
        <taxon>Arachnida</taxon>
        <taxon>Araneae</taxon>
        <taxon>Araneomorphae</taxon>
        <taxon>Entelegynae</taxon>
        <taxon>Araneoidea</taxon>
        <taxon>Araneidae</taxon>
        <taxon>Araneus</taxon>
    </lineage>
</organism>